<dbReference type="Pfam" id="PF18443">
    <property type="entry name" value="Tli4_N"/>
    <property type="match status" value="1"/>
</dbReference>
<gene>
    <name evidence="3" type="ORF">GJ700_26610</name>
</gene>
<evidence type="ECO:0008006" key="5">
    <source>
        <dbReference type="Google" id="ProtNLM"/>
    </source>
</evidence>
<dbReference type="Pfam" id="PF18426">
    <property type="entry name" value="Tli4_C"/>
    <property type="match status" value="1"/>
</dbReference>
<protein>
    <recommendedName>
        <fullName evidence="5">Tle cognate immunity protein 4 C-terminal domain-containing protein</fullName>
    </recommendedName>
</protein>
<sequence length="290" mass="31933">MVDVPAGSKLSGGNYKYDFLGIEPVKATSRAEFEEDVDGKETKLGTTKHEVDPSLLRSSLRPQQDTRILAFWEEDVVTSVVNIEGYRWINGNGFQLKGEVSNNRQESGLSRMQDALSRLRPRADTEIPTAPGYCFAGGFIANSRWRNEEAGVDIDIAGHPDAFVSVWIYPLASHKKDRPLLERMGGIAQALGNLVTSVRVLRKGDRQIGPYKGQEHLASAPDSGGMRGHAFVWETQGDGTLDTPAIKIELTTGHQDSNGNPQQTTLTDQQAIKLWDDMLNSFRLRPTGPA</sequence>
<dbReference type="EMBL" id="WKJJ01000019">
    <property type="protein sequence ID" value="MRV75295.1"/>
    <property type="molecule type" value="Genomic_DNA"/>
</dbReference>
<dbReference type="Proteomes" id="UP000446768">
    <property type="component" value="Unassembled WGS sequence"/>
</dbReference>
<keyword evidence="4" id="KW-1185">Reference proteome</keyword>
<dbReference type="InterPro" id="IPR040761">
    <property type="entry name" value="Tli4_N"/>
</dbReference>
<proteinExistence type="predicted"/>
<feature type="domain" description="Tle cognate immunity protein 4 C-terminal" evidence="1">
    <location>
        <begin position="126"/>
        <end position="287"/>
    </location>
</feature>
<feature type="domain" description="Tle cognate immunity protein 4 N-terminal" evidence="2">
    <location>
        <begin position="1"/>
        <end position="122"/>
    </location>
</feature>
<accession>A0A7X2ISI0</accession>
<evidence type="ECO:0000313" key="4">
    <source>
        <dbReference type="Proteomes" id="UP000446768"/>
    </source>
</evidence>
<evidence type="ECO:0000313" key="3">
    <source>
        <dbReference type="EMBL" id="MRV75295.1"/>
    </source>
</evidence>
<dbReference type="AlphaFoldDB" id="A0A7X2ISI0"/>
<name>A0A7X2ISI0_9BURK</name>
<evidence type="ECO:0000259" key="2">
    <source>
        <dbReference type="Pfam" id="PF18443"/>
    </source>
</evidence>
<organism evidence="3 4">
    <name type="scientific">Pseudoduganella rivuli</name>
    <dbReference type="NCBI Taxonomy" id="2666085"/>
    <lineage>
        <taxon>Bacteria</taxon>
        <taxon>Pseudomonadati</taxon>
        <taxon>Pseudomonadota</taxon>
        <taxon>Betaproteobacteria</taxon>
        <taxon>Burkholderiales</taxon>
        <taxon>Oxalobacteraceae</taxon>
        <taxon>Telluria group</taxon>
        <taxon>Pseudoduganella</taxon>
    </lineage>
</organism>
<dbReference type="InterPro" id="IPR041290">
    <property type="entry name" value="Tli4_C"/>
</dbReference>
<comment type="caution">
    <text evidence="3">The sequence shown here is derived from an EMBL/GenBank/DDBJ whole genome shotgun (WGS) entry which is preliminary data.</text>
</comment>
<evidence type="ECO:0000259" key="1">
    <source>
        <dbReference type="Pfam" id="PF18426"/>
    </source>
</evidence>
<reference evidence="3 4" key="1">
    <citation type="submission" date="2019-11" db="EMBL/GenBank/DDBJ databases">
        <title>Novel species isolated from a subtropical stream in China.</title>
        <authorList>
            <person name="Lu H."/>
        </authorList>
    </citation>
    <scope>NUCLEOTIDE SEQUENCE [LARGE SCALE GENOMIC DNA]</scope>
    <source>
        <strain evidence="3 4">FT92W</strain>
    </source>
</reference>